<dbReference type="Proteomes" id="UP000228621">
    <property type="component" value="Unassembled WGS sequence"/>
</dbReference>
<keyword evidence="2" id="KW-1185">Reference proteome</keyword>
<reference evidence="2" key="1">
    <citation type="journal article" date="2019" name="Genome Announc.">
        <title>Draft Genome Sequence of Pseudoalteromonas piscicida Strain 36Y ROTHPW, an Hypersaline Seawater Isolate from the South Coast of Sonora, Mexico.</title>
        <authorList>
            <person name="Sanchez-Diaz R."/>
            <person name="Molina-Garza Z.J."/>
            <person name="Cruz-Suarez L.E."/>
            <person name="Selvin J."/>
            <person name="Kiran G.S."/>
            <person name="Ibarra-Gamez J.C."/>
            <person name="Gomez-Gil B."/>
            <person name="Galaviz-Silva L."/>
        </authorList>
    </citation>
    <scope>NUCLEOTIDE SEQUENCE [LARGE SCALE GENOMIC DNA]</scope>
    <source>
        <strain evidence="2">36Y_RITHPW</strain>
    </source>
</reference>
<dbReference type="RefSeq" id="WP_099640220.1">
    <property type="nucleotide sequence ID" value="NZ_NKHF01000003.1"/>
</dbReference>
<name>A0A2A5JW25_PSEO7</name>
<dbReference type="InterPro" id="IPR009912">
    <property type="entry name" value="DUF1451"/>
</dbReference>
<dbReference type="OrthoDB" id="3174978at2"/>
<protein>
    <submittedName>
        <fullName evidence="1">Rubredoxin-like protein</fullName>
    </submittedName>
</protein>
<dbReference type="EMBL" id="NKHF01000003">
    <property type="protein sequence ID" value="PCK33674.1"/>
    <property type="molecule type" value="Genomic_DNA"/>
</dbReference>
<evidence type="ECO:0000313" key="2">
    <source>
        <dbReference type="Proteomes" id="UP000228621"/>
    </source>
</evidence>
<accession>A0A2A5JW25</accession>
<dbReference type="AlphaFoldDB" id="A0A2A5JW25"/>
<sequence length="44" mass="4907">MSTTGEKPGTGTYTCKKCGEQVTLDDHDDRLPPCPRCHHTEYTP</sequence>
<organism evidence="1 2">
    <name type="scientific">Pseudoalteromonas piscicida</name>
    <dbReference type="NCBI Taxonomy" id="43662"/>
    <lineage>
        <taxon>Bacteria</taxon>
        <taxon>Pseudomonadati</taxon>
        <taxon>Pseudomonadota</taxon>
        <taxon>Gammaproteobacteria</taxon>
        <taxon>Alteromonadales</taxon>
        <taxon>Pseudoalteromonadaceae</taxon>
        <taxon>Pseudoalteromonas</taxon>
    </lineage>
</organism>
<comment type="caution">
    <text evidence="1">The sequence shown here is derived from an EMBL/GenBank/DDBJ whole genome shotgun (WGS) entry which is preliminary data.</text>
</comment>
<proteinExistence type="predicted"/>
<evidence type="ECO:0000313" key="1">
    <source>
        <dbReference type="EMBL" id="PCK33674.1"/>
    </source>
</evidence>
<dbReference type="Pfam" id="PF07295">
    <property type="entry name" value="DUF1451"/>
    <property type="match status" value="1"/>
</dbReference>
<gene>
    <name evidence="1" type="ORF">CEX98_00675</name>
</gene>